<name>A0A239G9J5_9ACTN</name>
<organism evidence="1 2">
    <name type="scientific">Geodermatophilus saharensis</name>
    <dbReference type="NCBI Taxonomy" id="1137994"/>
    <lineage>
        <taxon>Bacteria</taxon>
        <taxon>Bacillati</taxon>
        <taxon>Actinomycetota</taxon>
        <taxon>Actinomycetes</taxon>
        <taxon>Geodermatophilales</taxon>
        <taxon>Geodermatophilaceae</taxon>
        <taxon>Geodermatophilus</taxon>
    </lineage>
</organism>
<dbReference type="EMBL" id="FZOH01000006">
    <property type="protein sequence ID" value="SNS65382.1"/>
    <property type="molecule type" value="Genomic_DNA"/>
</dbReference>
<accession>A0A239G9J5</accession>
<dbReference type="OrthoDB" id="4423119at2"/>
<dbReference type="RefSeq" id="WP_089404992.1">
    <property type="nucleotide sequence ID" value="NZ_FZOH01000006.1"/>
</dbReference>
<gene>
    <name evidence="1" type="ORF">SAMN04488107_3330</name>
</gene>
<evidence type="ECO:0000313" key="1">
    <source>
        <dbReference type="EMBL" id="SNS65382.1"/>
    </source>
</evidence>
<evidence type="ECO:0000313" key="2">
    <source>
        <dbReference type="Proteomes" id="UP000198386"/>
    </source>
</evidence>
<reference evidence="2" key="1">
    <citation type="submission" date="2017-06" db="EMBL/GenBank/DDBJ databases">
        <authorList>
            <person name="Varghese N."/>
            <person name="Submissions S."/>
        </authorList>
    </citation>
    <scope>NUCLEOTIDE SEQUENCE [LARGE SCALE GENOMIC DNA]</scope>
    <source>
        <strain evidence="2">DSM 45423</strain>
    </source>
</reference>
<dbReference type="AlphaFoldDB" id="A0A239G9J5"/>
<sequence length="229" mass="23068">MCGGCGARSGVDWAAPFLGSAGGREAAARVVRAAAGRPVDVRPVAGGWLVRRPTGASLVAGTLTALVGSLGPPADADVELPPAPGRHLPAPDRRRPVVLVHGPTSGAVDAGVPGWAERLVSGRSGVVAAHGDPRPVLAALLADPLRRHVRVDWLDAAALPGWGPVAGRLPGVPVTVPPDRVPALAALLALRLPGRPPGERTRTRVGAGRATVVLDALGPTVLGAWTDVG</sequence>
<dbReference type="Proteomes" id="UP000198386">
    <property type="component" value="Unassembled WGS sequence"/>
</dbReference>
<proteinExistence type="predicted"/>
<protein>
    <submittedName>
        <fullName evidence="1">Uncharacterized protein</fullName>
    </submittedName>
</protein>
<keyword evidence="2" id="KW-1185">Reference proteome</keyword>